<name>A0A2S5Z7I2_9GAMM</name>
<comment type="caution">
    <text evidence="1">The sequence shown here is derived from an EMBL/GenBank/DDBJ whole genome shotgun (WGS) entry which is preliminary data.</text>
</comment>
<keyword evidence="2" id="KW-1185">Reference proteome</keyword>
<dbReference type="RefSeq" id="WP_104322706.1">
    <property type="nucleotide sequence ID" value="NZ_PSSX01000015.1"/>
</dbReference>
<sequence length="213" mass="24299">MTSHQFLAFVEDVSASISVADESNEAGKAIELYRKNSGKDPTHLVWLDAIEKTYFESLMWVNTPFDSNSPSGREQRRDHLNSLDPSKLSVFLLAIHEDDNSAFFDELVETAWLEVSIYDSQETNSVPGLQSPDYEQERIDVVWIVFESRVEGDGLAKLRNVFSLGHLAEADFNIHKPIYYQFTPYQHLRIDFFEISGGNETGTIHPANRPREV</sequence>
<evidence type="ECO:0000313" key="1">
    <source>
        <dbReference type="EMBL" id="PPI83333.1"/>
    </source>
</evidence>
<protein>
    <submittedName>
        <fullName evidence="1">Uncharacterized protein</fullName>
    </submittedName>
</protein>
<dbReference type="EMBL" id="PSSX01000015">
    <property type="protein sequence ID" value="PPI83333.1"/>
    <property type="molecule type" value="Genomic_DNA"/>
</dbReference>
<gene>
    <name evidence="1" type="ORF">KEHDKFFH_15320</name>
</gene>
<reference evidence="1 2" key="1">
    <citation type="submission" date="2018-01" db="EMBL/GenBank/DDBJ databases">
        <title>Complete genome sequences of the type strains of Marinobacter flavimaris and Marinobacter maroccanus.</title>
        <authorList>
            <person name="Palau M."/>
            <person name="Boujida N."/>
            <person name="Manresa A."/>
            <person name="Minana-Galbis D."/>
        </authorList>
    </citation>
    <scope>NUCLEOTIDE SEQUENCE [LARGE SCALE GENOMIC DNA]</scope>
    <source>
        <strain evidence="1 2">N4</strain>
    </source>
</reference>
<dbReference type="AlphaFoldDB" id="A0A2S5Z7I2"/>
<organism evidence="1 2">
    <name type="scientific">Marinobacter maroccanus</name>
    <dbReference type="NCBI Taxonomy" id="2055143"/>
    <lineage>
        <taxon>Bacteria</taxon>
        <taxon>Pseudomonadati</taxon>
        <taxon>Pseudomonadota</taxon>
        <taxon>Gammaproteobacteria</taxon>
        <taxon>Pseudomonadales</taxon>
        <taxon>Marinobacteraceae</taxon>
        <taxon>Marinobacter</taxon>
    </lineage>
</organism>
<accession>A0A2S5Z7I2</accession>
<evidence type="ECO:0000313" key="2">
    <source>
        <dbReference type="Proteomes" id="UP000239917"/>
    </source>
</evidence>
<dbReference type="Proteomes" id="UP000239917">
    <property type="component" value="Unassembled WGS sequence"/>
</dbReference>
<proteinExistence type="predicted"/>